<accession>A0A182PWV8</accession>
<proteinExistence type="predicted"/>
<dbReference type="Proteomes" id="UP000075885">
    <property type="component" value="Unassembled WGS sequence"/>
</dbReference>
<keyword evidence="2" id="KW-1185">Reference proteome</keyword>
<protein>
    <recommendedName>
        <fullName evidence="3">Retropepsins domain-containing protein</fullName>
    </recommendedName>
</protein>
<dbReference type="Pfam" id="PF13650">
    <property type="entry name" value="Asp_protease_2"/>
    <property type="match status" value="1"/>
</dbReference>
<name>A0A182PWV8_9DIPT</name>
<dbReference type="EnsemblMetazoa" id="AEPI011445-RA">
    <property type="protein sequence ID" value="AEPI011445-PA"/>
    <property type="gene ID" value="AEPI011445"/>
</dbReference>
<reference evidence="2" key="1">
    <citation type="submission" date="2013-03" db="EMBL/GenBank/DDBJ databases">
        <title>The Genome Sequence of Anopheles epiroticus epiroticus2.</title>
        <authorList>
            <consortium name="The Broad Institute Genomics Platform"/>
            <person name="Neafsey D.E."/>
            <person name="Howell P."/>
            <person name="Walker B."/>
            <person name="Young S.K."/>
            <person name="Zeng Q."/>
            <person name="Gargeya S."/>
            <person name="Fitzgerald M."/>
            <person name="Haas B."/>
            <person name="Abouelleil A."/>
            <person name="Allen A.W."/>
            <person name="Alvarado L."/>
            <person name="Arachchi H.M."/>
            <person name="Berlin A.M."/>
            <person name="Chapman S.B."/>
            <person name="Gainer-Dewar J."/>
            <person name="Goldberg J."/>
            <person name="Griggs A."/>
            <person name="Gujja S."/>
            <person name="Hansen M."/>
            <person name="Howarth C."/>
            <person name="Imamovic A."/>
            <person name="Ireland A."/>
            <person name="Larimer J."/>
            <person name="McCowan C."/>
            <person name="Murphy C."/>
            <person name="Pearson M."/>
            <person name="Poon T.W."/>
            <person name="Priest M."/>
            <person name="Roberts A."/>
            <person name="Saif S."/>
            <person name="Shea T."/>
            <person name="Sisk P."/>
            <person name="Sykes S."/>
            <person name="Wortman J."/>
            <person name="Nusbaum C."/>
            <person name="Birren B."/>
        </authorList>
    </citation>
    <scope>NUCLEOTIDE SEQUENCE [LARGE SCALE GENOMIC DNA]</scope>
    <source>
        <strain evidence="2">Epiroticus2</strain>
    </source>
</reference>
<sequence length="69" mass="7832">MVQVTIEGQPVLMELDTGAPCGIISETKLKTIIKRYRLLPSDRQFSSYSGHRITCLARLPKYQPVKKLN</sequence>
<dbReference type="STRING" id="199890.A0A182PWV8"/>
<dbReference type="InterPro" id="IPR021109">
    <property type="entry name" value="Peptidase_aspartic_dom_sf"/>
</dbReference>
<evidence type="ECO:0000313" key="2">
    <source>
        <dbReference type="Proteomes" id="UP000075885"/>
    </source>
</evidence>
<organism evidence="1 2">
    <name type="scientific">Anopheles epiroticus</name>
    <dbReference type="NCBI Taxonomy" id="199890"/>
    <lineage>
        <taxon>Eukaryota</taxon>
        <taxon>Metazoa</taxon>
        <taxon>Ecdysozoa</taxon>
        <taxon>Arthropoda</taxon>
        <taxon>Hexapoda</taxon>
        <taxon>Insecta</taxon>
        <taxon>Pterygota</taxon>
        <taxon>Neoptera</taxon>
        <taxon>Endopterygota</taxon>
        <taxon>Diptera</taxon>
        <taxon>Nematocera</taxon>
        <taxon>Culicoidea</taxon>
        <taxon>Culicidae</taxon>
        <taxon>Anophelinae</taxon>
        <taxon>Anopheles</taxon>
    </lineage>
</organism>
<reference evidence="1" key="2">
    <citation type="submission" date="2020-05" db="UniProtKB">
        <authorList>
            <consortium name="EnsemblMetazoa"/>
        </authorList>
    </citation>
    <scope>IDENTIFICATION</scope>
    <source>
        <strain evidence="1">Epiroticus2</strain>
    </source>
</reference>
<evidence type="ECO:0008006" key="3">
    <source>
        <dbReference type="Google" id="ProtNLM"/>
    </source>
</evidence>
<dbReference type="SUPFAM" id="SSF50630">
    <property type="entry name" value="Acid proteases"/>
    <property type="match status" value="1"/>
</dbReference>
<evidence type="ECO:0000313" key="1">
    <source>
        <dbReference type="EnsemblMetazoa" id="AEPI011445-PA"/>
    </source>
</evidence>
<dbReference type="AlphaFoldDB" id="A0A182PWV8"/>
<dbReference type="VEuPathDB" id="VectorBase:AEPI011445"/>